<evidence type="ECO:0000313" key="2">
    <source>
        <dbReference type="Proteomes" id="UP000000753"/>
    </source>
</evidence>
<reference evidence="1 2" key="1">
    <citation type="journal article" date="2008" name="PLoS ONE">
        <title>Environmental adaptation: genomic analysis of the piezotolerant and psychrotolerant deep-sea iron reducing bacterium Shewanella piezotolerans WP3.</title>
        <authorList>
            <person name="Wang F."/>
            <person name="Wang J."/>
            <person name="Jian H."/>
            <person name="Zhang B."/>
            <person name="Li S."/>
            <person name="Wang F."/>
            <person name="Zeng X."/>
            <person name="Gao L."/>
            <person name="Bartlett D.H."/>
            <person name="Yu J."/>
            <person name="Hu S."/>
            <person name="Xiao X."/>
        </authorList>
    </citation>
    <scope>NUCLEOTIDE SEQUENCE [LARGE SCALE GENOMIC DNA]</scope>
    <source>
        <strain evidence="2">WP3 / JCM 13877</strain>
    </source>
</reference>
<dbReference type="KEGG" id="swp:swp_2627"/>
<sequence>MREDMDNYDKDSSQYTQSLVLLAWLYWPAENDFD</sequence>
<protein>
    <submittedName>
        <fullName evidence="1">Uncharacterized protein</fullName>
    </submittedName>
</protein>
<accession>B8CPB9</accession>
<keyword evidence="2" id="KW-1185">Reference proteome</keyword>
<dbReference type="HOGENOM" id="CLU_3375967_0_0_6"/>
<evidence type="ECO:0000313" key="1">
    <source>
        <dbReference type="EMBL" id="ACJ29363.1"/>
    </source>
</evidence>
<dbReference type="STRING" id="225849.swp_2627"/>
<dbReference type="Proteomes" id="UP000000753">
    <property type="component" value="Chromosome"/>
</dbReference>
<proteinExistence type="predicted"/>
<name>B8CPB9_SHEPW</name>
<gene>
    <name evidence="1" type="ordered locus">swp_2627</name>
</gene>
<dbReference type="EMBL" id="CP000472">
    <property type="protein sequence ID" value="ACJ29363.1"/>
    <property type="molecule type" value="Genomic_DNA"/>
</dbReference>
<organism evidence="1 2">
    <name type="scientific">Shewanella piezotolerans (strain WP3 / JCM 13877)</name>
    <dbReference type="NCBI Taxonomy" id="225849"/>
    <lineage>
        <taxon>Bacteria</taxon>
        <taxon>Pseudomonadati</taxon>
        <taxon>Pseudomonadota</taxon>
        <taxon>Gammaproteobacteria</taxon>
        <taxon>Alteromonadales</taxon>
        <taxon>Shewanellaceae</taxon>
        <taxon>Shewanella</taxon>
    </lineage>
</organism>
<dbReference type="AlphaFoldDB" id="B8CPB9"/>